<dbReference type="PANTHER" id="PTHR33539:SF1">
    <property type="entry name" value="UPF0764 PROTEIN C16ORF89"/>
    <property type="match status" value="1"/>
</dbReference>
<keyword evidence="2" id="KW-1185">Reference proteome</keyword>
<proteinExistence type="predicted"/>
<dbReference type="PANTHER" id="PTHR33539">
    <property type="entry name" value="UPF0764 PROTEIN C16ORF89"/>
    <property type="match status" value="1"/>
</dbReference>
<dbReference type="GeneID" id="100372646"/>
<keyword evidence="1" id="KW-0472">Membrane</keyword>
<evidence type="ECO:0000256" key="1">
    <source>
        <dbReference type="SAM" id="Phobius"/>
    </source>
</evidence>
<sequence>MAAIHVQIGVFVFICSCLIPTFPVALDESKIDVYTTLKAIYGLLDFYRSEYRNMNLDGVFGLRVIEGLCSKLIEEHNRGLYNHLPDNLFQELKKIQLEAKTTANMALPYIQEKDPSYFKQFTPLIGSAWRVFHSHRIADITIQKVQINIEINNEDLNEDQIDICMSKLIGTDVDDPPCTITNKCWQMMMTPQQNMYILTHQVLYFSLAEQVYCTESMNQMAAQNGRGDILQIQHELCSSMLKEVHKIILLGIPLHLQDLFMEQLFICGSLGYIDFIKLNWLKRMLSWQFSNGCFGEKLSSEVKKDRKLLRTKELKDGCESHMTSVAGAALIVYLRYFIDPGPPGFQVNFESNEEDQNERPYDDFDSQISNAHVEFHPVFQQKLLYFIIIMVFLVLAVFLIRRLFNQRQIALKKSFL</sequence>
<reference evidence="3" key="1">
    <citation type="submission" date="2025-08" db="UniProtKB">
        <authorList>
            <consortium name="RefSeq"/>
        </authorList>
    </citation>
    <scope>IDENTIFICATION</scope>
    <source>
        <tissue evidence="3">Testes</tissue>
    </source>
</reference>
<evidence type="ECO:0000313" key="3">
    <source>
        <dbReference type="RefSeq" id="XP_002741761.1"/>
    </source>
</evidence>
<gene>
    <name evidence="3" type="primary">LOC100372646</name>
</gene>
<protein>
    <submittedName>
        <fullName evidence="3">UPF0764 protein C16orf89 homolog</fullName>
    </submittedName>
</protein>
<feature type="transmembrane region" description="Helical" evidence="1">
    <location>
        <begin position="383"/>
        <end position="404"/>
    </location>
</feature>
<dbReference type="Proteomes" id="UP000694865">
    <property type="component" value="Unplaced"/>
</dbReference>
<organism evidence="2 3">
    <name type="scientific">Saccoglossus kowalevskii</name>
    <name type="common">Acorn worm</name>
    <dbReference type="NCBI Taxonomy" id="10224"/>
    <lineage>
        <taxon>Eukaryota</taxon>
        <taxon>Metazoa</taxon>
        <taxon>Hemichordata</taxon>
        <taxon>Enteropneusta</taxon>
        <taxon>Harrimaniidae</taxon>
        <taxon>Saccoglossus</taxon>
    </lineage>
</organism>
<dbReference type="InterPro" id="IPR031751">
    <property type="entry name" value="DUF4735"/>
</dbReference>
<keyword evidence="1" id="KW-0812">Transmembrane</keyword>
<dbReference type="RefSeq" id="XP_002741761.1">
    <property type="nucleotide sequence ID" value="XM_002741715.1"/>
</dbReference>
<dbReference type="Pfam" id="PF15882">
    <property type="entry name" value="DUF4735"/>
    <property type="match status" value="1"/>
</dbReference>
<accession>A0ABM0H0Z4</accession>
<evidence type="ECO:0000313" key="2">
    <source>
        <dbReference type="Proteomes" id="UP000694865"/>
    </source>
</evidence>
<keyword evidence="1" id="KW-1133">Transmembrane helix</keyword>
<name>A0ABM0H0Z4_SACKO</name>